<reference evidence="2 3" key="1">
    <citation type="journal article" date="2014" name="Agronomy (Basel)">
        <title>A Draft Genome Sequence for Ensete ventricosum, the Drought-Tolerant Tree Against Hunger.</title>
        <authorList>
            <person name="Harrison J."/>
            <person name="Moore K.A."/>
            <person name="Paszkiewicz K."/>
            <person name="Jones T."/>
            <person name="Grant M."/>
            <person name="Ambacheew D."/>
            <person name="Muzemil S."/>
            <person name="Studholme D.J."/>
        </authorList>
    </citation>
    <scope>NUCLEOTIDE SEQUENCE [LARGE SCALE GENOMIC DNA]</scope>
</reference>
<proteinExistence type="predicted"/>
<protein>
    <submittedName>
        <fullName evidence="2">Uncharacterized protein</fullName>
    </submittedName>
</protein>
<evidence type="ECO:0000256" key="1">
    <source>
        <dbReference type="SAM" id="MobiDB-lite"/>
    </source>
</evidence>
<feature type="compositionally biased region" description="Basic and acidic residues" evidence="1">
    <location>
        <begin position="38"/>
        <end position="55"/>
    </location>
</feature>
<dbReference type="EMBL" id="AMZH03001606">
    <property type="protein sequence ID" value="RRT78723.1"/>
    <property type="molecule type" value="Genomic_DNA"/>
</dbReference>
<feature type="compositionally biased region" description="Polar residues" evidence="1">
    <location>
        <begin position="1"/>
        <end position="21"/>
    </location>
</feature>
<comment type="caution">
    <text evidence="2">The sequence shown here is derived from an EMBL/GenBank/DDBJ whole genome shotgun (WGS) entry which is preliminary data.</text>
</comment>
<name>A0A427ARA8_ENSVE</name>
<evidence type="ECO:0000313" key="2">
    <source>
        <dbReference type="EMBL" id="RRT78723.1"/>
    </source>
</evidence>
<sequence length="98" mass="10273">MGGTYQSANLTAHGPPTTSTILLPGSRSQDADPNISILREEEERGRGKEKARGRDGVVHLEAGQVCGRVVELAGRDTTAMEEGDQVVGVNAEGGGEDR</sequence>
<dbReference type="Proteomes" id="UP000287651">
    <property type="component" value="Unassembled WGS sequence"/>
</dbReference>
<gene>
    <name evidence="2" type="ORF">B296_00025952</name>
</gene>
<evidence type="ECO:0000313" key="3">
    <source>
        <dbReference type="Proteomes" id="UP000287651"/>
    </source>
</evidence>
<accession>A0A427ARA8</accession>
<feature type="region of interest" description="Disordered" evidence="1">
    <location>
        <begin position="1"/>
        <end position="55"/>
    </location>
</feature>
<dbReference type="AlphaFoldDB" id="A0A427ARA8"/>
<organism evidence="2 3">
    <name type="scientific">Ensete ventricosum</name>
    <name type="common">Abyssinian banana</name>
    <name type="synonym">Musa ensete</name>
    <dbReference type="NCBI Taxonomy" id="4639"/>
    <lineage>
        <taxon>Eukaryota</taxon>
        <taxon>Viridiplantae</taxon>
        <taxon>Streptophyta</taxon>
        <taxon>Embryophyta</taxon>
        <taxon>Tracheophyta</taxon>
        <taxon>Spermatophyta</taxon>
        <taxon>Magnoliopsida</taxon>
        <taxon>Liliopsida</taxon>
        <taxon>Zingiberales</taxon>
        <taxon>Musaceae</taxon>
        <taxon>Ensete</taxon>
    </lineage>
</organism>